<feature type="region of interest" description="Disordered" evidence="1">
    <location>
        <begin position="18"/>
        <end position="98"/>
    </location>
</feature>
<feature type="compositionally biased region" description="Basic and acidic residues" evidence="1">
    <location>
        <begin position="39"/>
        <end position="75"/>
    </location>
</feature>
<proteinExistence type="predicted"/>
<keyword evidence="3" id="KW-1185">Reference proteome</keyword>
<sequence>MNASAVFNPEIVKPLPKASPRLQMATKRRIRKTAVLTDTPEKNALAEEQVKKKSRKDEAIRNKGKENNNNKEKGKGKGKAQKKAKRRVLQESESDSDDEVLEWYCIICC</sequence>
<comment type="caution">
    <text evidence="2">The sequence shown here is derived from an EMBL/GenBank/DDBJ whole genome shotgun (WGS) entry which is preliminary data.</text>
</comment>
<dbReference type="EMBL" id="CAKXAJ010003826">
    <property type="protein sequence ID" value="CAH2208526.1"/>
    <property type="molecule type" value="Genomic_DNA"/>
</dbReference>
<dbReference type="AlphaFoldDB" id="A0A8S4QGP7"/>
<evidence type="ECO:0000256" key="1">
    <source>
        <dbReference type="SAM" id="MobiDB-lite"/>
    </source>
</evidence>
<evidence type="ECO:0000313" key="3">
    <source>
        <dbReference type="Proteomes" id="UP000838756"/>
    </source>
</evidence>
<organism evidence="2 3">
    <name type="scientific">Pararge aegeria aegeria</name>
    <dbReference type="NCBI Taxonomy" id="348720"/>
    <lineage>
        <taxon>Eukaryota</taxon>
        <taxon>Metazoa</taxon>
        <taxon>Ecdysozoa</taxon>
        <taxon>Arthropoda</taxon>
        <taxon>Hexapoda</taxon>
        <taxon>Insecta</taxon>
        <taxon>Pterygota</taxon>
        <taxon>Neoptera</taxon>
        <taxon>Endopterygota</taxon>
        <taxon>Lepidoptera</taxon>
        <taxon>Glossata</taxon>
        <taxon>Ditrysia</taxon>
        <taxon>Papilionoidea</taxon>
        <taxon>Nymphalidae</taxon>
        <taxon>Satyrinae</taxon>
        <taxon>Satyrini</taxon>
        <taxon>Parargina</taxon>
        <taxon>Pararge</taxon>
    </lineage>
</organism>
<evidence type="ECO:0000313" key="2">
    <source>
        <dbReference type="EMBL" id="CAH2208526.1"/>
    </source>
</evidence>
<protein>
    <submittedName>
        <fullName evidence="2">Jg25951 protein</fullName>
    </submittedName>
</protein>
<feature type="compositionally biased region" description="Basic residues" evidence="1">
    <location>
        <begin position="76"/>
        <end position="87"/>
    </location>
</feature>
<dbReference type="OrthoDB" id="6931165at2759"/>
<dbReference type="Proteomes" id="UP000838756">
    <property type="component" value="Unassembled WGS sequence"/>
</dbReference>
<gene>
    <name evidence="2" type="primary">jg25951</name>
    <name evidence="2" type="ORF">PAEG_LOCUS1134</name>
</gene>
<name>A0A8S4QGP7_9NEOP</name>
<reference evidence="2" key="1">
    <citation type="submission" date="2022-03" db="EMBL/GenBank/DDBJ databases">
        <authorList>
            <person name="Lindestad O."/>
        </authorList>
    </citation>
    <scope>NUCLEOTIDE SEQUENCE</scope>
</reference>
<accession>A0A8S4QGP7</accession>